<dbReference type="Gene3D" id="3.40.50.1820">
    <property type="entry name" value="alpha/beta hydrolase"/>
    <property type="match status" value="1"/>
</dbReference>
<gene>
    <name evidence="1" type="ORF">SO694_00030127</name>
</gene>
<protein>
    <submittedName>
        <fullName evidence="1">Uncharacterized protein</fullName>
    </submittedName>
</protein>
<reference evidence="1 2" key="1">
    <citation type="submission" date="2024-03" db="EMBL/GenBank/DDBJ databases">
        <title>Aureococcus anophagefferens CCMP1851 and Kratosvirus quantuckense: Draft genome of a second virus-susceptible host strain in the model system.</title>
        <authorList>
            <person name="Chase E."/>
            <person name="Truchon A.R."/>
            <person name="Schepens W."/>
            <person name="Wilhelm S.W."/>
        </authorList>
    </citation>
    <scope>NUCLEOTIDE SEQUENCE [LARGE SCALE GENOMIC DNA]</scope>
    <source>
        <strain evidence="1 2">CCMP1851</strain>
    </source>
</reference>
<keyword evidence="2" id="KW-1185">Reference proteome</keyword>
<proteinExistence type="predicted"/>
<name>A0ABR1FJX0_AURAN</name>
<dbReference type="Proteomes" id="UP001363151">
    <property type="component" value="Unassembled WGS sequence"/>
</dbReference>
<dbReference type="InterPro" id="IPR029058">
    <property type="entry name" value="AB_hydrolase_fold"/>
</dbReference>
<evidence type="ECO:0000313" key="1">
    <source>
        <dbReference type="EMBL" id="KAK7232214.1"/>
    </source>
</evidence>
<organism evidence="1 2">
    <name type="scientific">Aureococcus anophagefferens</name>
    <name type="common">Harmful bloom alga</name>
    <dbReference type="NCBI Taxonomy" id="44056"/>
    <lineage>
        <taxon>Eukaryota</taxon>
        <taxon>Sar</taxon>
        <taxon>Stramenopiles</taxon>
        <taxon>Ochrophyta</taxon>
        <taxon>Pelagophyceae</taxon>
        <taxon>Pelagomonadales</taxon>
        <taxon>Pelagomonadaceae</taxon>
        <taxon>Aureococcus</taxon>
    </lineage>
</organism>
<evidence type="ECO:0000313" key="2">
    <source>
        <dbReference type="Proteomes" id="UP001363151"/>
    </source>
</evidence>
<comment type="caution">
    <text evidence="1">The sequence shown here is derived from an EMBL/GenBank/DDBJ whole genome shotgun (WGS) entry which is preliminary data.</text>
</comment>
<accession>A0ABR1FJX0</accession>
<sequence>MPSLTVDGREVIVTLPAAYEKDARATWPTVYVCESDGELSGAFAEAARAGKEAMVGVPGRNWYPEFIVVGSKCETYRPPDFRRTADLVRVVEGKFRVKPYASGRAVIGFGEHAPVAALAPPFDAVFGWVLIGSPPAAPAGAENASIHKEGGVFICQGADESEPRRTWAASLFAALARTRGAAARKTVVKVDCTTGEQTQQDAVLAAPAAGLDRLAHDLVPGAAFKDALRPFATRGAAWLAAHHEKVKLDSLATMMPWSEFA</sequence>
<dbReference type="EMBL" id="JBBJCI010000370">
    <property type="protein sequence ID" value="KAK7232214.1"/>
    <property type="molecule type" value="Genomic_DNA"/>
</dbReference>